<reference evidence="4" key="1">
    <citation type="submission" date="2012-09" db="EMBL/GenBank/DDBJ databases">
        <authorList>
            <person name="Elsaied H.E."/>
            <person name="Maruyama A."/>
        </authorList>
    </citation>
    <scope>NUCLEOTIDE SEQUENCE</scope>
</reference>
<proteinExistence type="predicted"/>
<feature type="domain" description="Transposase InsH N-terminal" evidence="2">
    <location>
        <begin position="18"/>
        <end position="111"/>
    </location>
</feature>
<evidence type="ECO:0000313" key="4">
    <source>
        <dbReference type="EMBL" id="BAM62594.1"/>
    </source>
</evidence>
<dbReference type="PANTHER" id="PTHR33408">
    <property type="entry name" value="TRANSPOSASE"/>
    <property type="match status" value="1"/>
</dbReference>
<feature type="coiled-coil region" evidence="1">
    <location>
        <begin position="165"/>
        <end position="221"/>
    </location>
</feature>
<dbReference type="InterPro" id="IPR025668">
    <property type="entry name" value="Tnp_DDE_dom"/>
</dbReference>
<accession>K0J3D5</accession>
<dbReference type="NCBIfam" id="NF033551">
    <property type="entry name" value="transpos_IS1182"/>
    <property type="match status" value="1"/>
</dbReference>
<feature type="domain" description="Transposase DDE" evidence="3">
    <location>
        <begin position="348"/>
        <end position="463"/>
    </location>
</feature>
<evidence type="ECO:0000259" key="2">
    <source>
        <dbReference type="Pfam" id="PF05598"/>
    </source>
</evidence>
<dbReference type="PANTHER" id="PTHR33408:SF2">
    <property type="entry name" value="TRANSPOSASE DDE DOMAIN-CONTAINING PROTEIN"/>
    <property type="match status" value="1"/>
</dbReference>
<dbReference type="EMBL" id="AB750533">
    <property type="protein sequence ID" value="BAM62594.1"/>
    <property type="molecule type" value="Genomic_DNA"/>
</dbReference>
<dbReference type="AlphaFoldDB" id="K0J3D5"/>
<organism evidence="4">
    <name type="scientific">uncultured microorganism</name>
    <dbReference type="NCBI Taxonomy" id="358574"/>
    <lineage>
        <taxon>unclassified sequences</taxon>
        <taxon>environmental samples</taxon>
    </lineage>
</organism>
<evidence type="ECO:0000259" key="3">
    <source>
        <dbReference type="Pfam" id="PF13751"/>
    </source>
</evidence>
<dbReference type="InterPro" id="IPR047629">
    <property type="entry name" value="IS1182_transpos"/>
</dbReference>
<sequence>MHHIDGFDRDQITMFPEALDDYIHDDNPVRFIDAFVGSLGLSSLGFQRVITADTGRPPYHPGDLLRLYIYGYLNRVRSSRRLEKETNRNVELMWLLRRLTPDFKTIADFRRDNPKAIQKVCRSFTLFCRECDLFGGELIAIDGSKFKAVNSRRKNFTKRKLNSFIKKTDQQIEDYLNDLDENDELEAEVHKPIAEELKEKIKSLKERKGKLGKLLDELEESGETQVSFTDPDSRSMPLGQNHGTQVGYNVQVSVDDKHKLIIDHDVTNEVNDFNQLDRMATRAKEILQVDELDVLADKGYYDGAQIKACLQKGITPTIPKANTSANRKKGLFTKQDFRYDLDNDCYWCPANERMTFRFQTTEKDRDIKYYATSSCRACKIKHKCTSSKDGRRITRWVDEDLLDEMQRRIEDNPDLRTRRKAIVEHPFGTIKLSMDQGYFLMKGIPKTSAEMSLSFLAYNIKRVINIMGVPKMIEALG</sequence>
<protein>
    <submittedName>
        <fullName evidence="4">Transposase</fullName>
    </submittedName>
</protein>
<name>K0J3D5_9ZZZZ</name>
<keyword evidence="1" id="KW-0175">Coiled coil</keyword>
<dbReference type="InterPro" id="IPR008490">
    <property type="entry name" value="Transposase_InsH_N"/>
</dbReference>
<reference evidence="4" key="2">
    <citation type="journal article" date="2014" name="FEMS Microbiol. Ecol.">
        <title>Novel integrons and gene cassettes from a Cascadian submarine gas-hydrate-bearing core.</title>
        <authorList>
            <person name="Elsaied H."/>
            <person name="Stokes H.W."/>
            <person name="Yoshioka H."/>
            <person name="Mitani Y."/>
            <person name="Maruyama A."/>
        </authorList>
    </citation>
    <scope>NUCLEOTIDE SEQUENCE</scope>
</reference>
<evidence type="ECO:0000256" key="1">
    <source>
        <dbReference type="SAM" id="Coils"/>
    </source>
</evidence>
<dbReference type="Pfam" id="PF05598">
    <property type="entry name" value="DUF772"/>
    <property type="match status" value="1"/>
</dbReference>
<dbReference type="Pfam" id="PF13751">
    <property type="entry name" value="DDE_Tnp_1_6"/>
    <property type="match status" value="1"/>
</dbReference>